<dbReference type="EMBL" id="CP001291">
    <property type="protein sequence ID" value="ACK69232.1"/>
    <property type="molecule type" value="Genomic_DNA"/>
</dbReference>
<keyword evidence="3" id="KW-1185">Reference proteome</keyword>
<organism evidence="2 3">
    <name type="scientific">Gloeothece citriformis (strain PCC 7424)</name>
    <name type="common">Cyanothece sp. (strain PCC 7424)</name>
    <dbReference type="NCBI Taxonomy" id="65393"/>
    <lineage>
        <taxon>Bacteria</taxon>
        <taxon>Bacillati</taxon>
        <taxon>Cyanobacteriota</taxon>
        <taxon>Cyanophyceae</taxon>
        <taxon>Oscillatoriophycideae</taxon>
        <taxon>Chroococcales</taxon>
        <taxon>Aphanothecaceae</taxon>
        <taxon>Gloeothece</taxon>
        <taxon>Gloeothece citriformis</taxon>
    </lineage>
</organism>
<proteinExistence type="predicted"/>
<protein>
    <submittedName>
        <fullName evidence="2">GCN5-related N-acetyltransferase</fullName>
    </submittedName>
</protein>
<gene>
    <name evidence="2" type="ordered locus">PCC7424_0776</name>
</gene>
<accession>B7KG39</accession>
<dbReference type="PANTHER" id="PTHR43451:SF1">
    <property type="entry name" value="ACETYLTRANSFERASE"/>
    <property type="match status" value="1"/>
</dbReference>
<dbReference type="Pfam" id="PF13673">
    <property type="entry name" value="Acetyltransf_10"/>
    <property type="match status" value="1"/>
</dbReference>
<dbReference type="HOGENOM" id="CLU_120448_0_0_3"/>
<dbReference type="STRING" id="65393.PCC7424_0776"/>
<reference evidence="3" key="1">
    <citation type="journal article" date="2011" name="MBio">
        <title>Novel metabolic attributes of the genus Cyanothece, comprising a group of unicellular nitrogen-fixing Cyanobacteria.</title>
        <authorList>
            <person name="Bandyopadhyay A."/>
            <person name="Elvitigala T."/>
            <person name="Welsh E."/>
            <person name="Stockel J."/>
            <person name="Liberton M."/>
            <person name="Min H."/>
            <person name="Sherman L.A."/>
            <person name="Pakrasi H.B."/>
        </authorList>
    </citation>
    <scope>NUCLEOTIDE SEQUENCE [LARGE SCALE GENOMIC DNA]</scope>
    <source>
        <strain evidence="3">PCC 7424</strain>
    </source>
</reference>
<sequence>MMTWEIRQATVQDFSQIYQLIKQVFEENTKYEMTEEGQRNFLQFIQPSQMEFRYQNGAIFWVCEVESQLVGMIEFAYYNHIYLYFVDKNYRGKGIGKALFNQVKKEIKGNITANSTEYALPIYLKLGFTQNGSVVTRNGIRAYPIIYQKTVDNE</sequence>
<feature type="domain" description="N-acetyltransferase" evidence="1">
    <location>
        <begin position="4"/>
        <end position="152"/>
    </location>
</feature>
<dbReference type="AlphaFoldDB" id="B7KG39"/>
<dbReference type="InterPro" id="IPR052564">
    <property type="entry name" value="N-acetyltrans/Recomb-assoc"/>
</dbReference>
<dbReference type="PANTHER" id="PTHR43451">
    <property type="entry name" value="ACETYLTRANSFERASE (GNAT) FAMILY PROTEIN"/>
    <property type="match status" value="1"/>
</dbReference>
<dbReference type="SUPFAM" id="SSF55729">
    <property type="entry name" value="Acyl-CoA N-acyltransferases (Nat)"/>
    <property type="match status" value="1"/>
</dbReference>
<dbReference type="GO" id="GO:0016747">
    <property type="term" value="F:acyltransferase activity, transferring groups other than amino-acyl groups"/>
    <property type="evidence" value="ECO:0007669"/>
    <property type="project" value="InterPro"/>
</dbReference>
<dbReference type="KEGG" id="cyc:PCC7424_0776"/>
<dbReference type="RefSeq" id="WP_012598179.1">
    <property type="nucleotide sequence ID" value="NC_011729.1"/>
</dbReference>
<dbReference type="Proteomes" id="UP000002384">
    <property type="component" value="Chromosome"/>
</dbReference>
<evidence type="ECO:0000313" key="3">
    <source>
        <dbReference type="Proteomes" id="UP000002384"/>
    </source>
</evidence>
<evidence type="ECO:0000313" key="2">
    <source>
        <dbReference type="EMBL" id="ACK69232.1"/>
    </source>
</evidence>
<dbReference type="PROSITE" id="PS51186">
    <property type="entry name" value="GNAT"/>
    <property type="match status" value="1"/>
</dbReference>
<dbReference type="CDD" id="cd04301">
    <property type="entry name" value="NAT_SF"/>
    <property type="match status" value="1"/>
</dbReference>
<dbReference type="InterPro" id="IPR016181">
    <property type="entry name" value="Acyl_CoA_acyltransferase"/>
</dbReference>
<dbReference type="InterPro" id="IPR000182">
    <property type="entry name" value="GNAT_dom"/>
</dbReference>
<dbReference type="Gene3D" id="3.40.630.30">
    <property type="match status" value="1"/>
</dbReference>
<keyword evidence="2" id="KW-0808">Transferase</keyword>
<evidence type="ECO:0000259" key="1">
    <source>
        <dbReference type="PROSITE" id="PS51186"/>
    </source>
</evidence>
<dbReference type="eggNOG" id="COG1247">
    <property type="taxonomic scope" value="Bacteria"/>
</dbReference>
<name>B7KG39_GLOC7</name>